<comment type="caution">
    <text evidence="1">The sequence shown here is derived from an EMBL/GenBank/DDBJ whole genome shotgun (WGS) entry which is preliminary data.</text>
</comment>
<dbReference type="EMBL" id="CM055104">
    <property type="protein sequence ID" value="KAJ7532942.1"/>
    <property type="molecule type" value="Genomic_DNA"/>
</dbReference>
<gene>
    <name evidence="1" type="ORF">O6H91_13G026600</name>
</gene>
<accession>A0ACC2BTB4</accession>
<dbReference type="Proteomes" id="UP001162992">
    <property type="component" value="Chromosome 13"/>
</dbReference>
<proteinExistence type="predicted"/>
<evidence type="ECO:0000313" key="1">
    <source>
        <dbReference type="EMBL" id="KAJ7532942.1"/>
    </source>
</evidence>
<organism evidence="1 2">
    <name type="scientific">Diphasiastrum complanatum</name>
    <name type="common">Issler's clubmoss</name>
    <name type="synonym">Lycopodium complanatum</name>
    <dbReference type="NCBI Taxonomy" id="34168"/>
    <lineage>
        <taxon>Eukaryota</taxon>
        <taxon>Viridiplantae</taxon>
        <taxon>Streptophyta</taxon>
        <taxon>Embryophyta</taxon>
        <taxon>Tracheophyta</taxon>
        <taxon>Lycopodiopsida</taxon>
        <taxon>Lycopodiales</taxon>
        <taxon>Lycopodiaceae</taxon>
        <taxon>Lycopodioideae</taxon>
        <taxon>Diphasiastrum</taxon>
    </lineage>
</organism>
<evidence type="ECO:0000313" key="2">
    <source>
        <dbReference type="Proteomes" id="UP001162992"/>
    </source>
</evidence>
<sequence>MRTPSMTLTPVGRCLYQRSREMPLSTPFQLKLGNMSMPIVTGTGRKVCHSNVLLYWNIVGHWRKRDEGSHLGLLHVRNFKRHEKVGDDRGFYVSDRKSGDLRKSKDTHGRTPVGHIHGIETSTNTSMTSDSNVGMLRETLPDAVMAPRTRTTTITIHGVANDMEPQRLSTQLEGLNGVKKALISSYMEGGMRGGFVTAQLEIEKGISLKEIIRSIQDMNNELIVLPLKFNSWIWRGHKINFGVAGCGKPIILVHGFGGNAGHFGNLITYLADHYRVYAVDLLGFGASDKPPEMNYGPDLWAEQICDFAKEFAEEGAVLIGNSIGSLTALAAAAAGSNTFRGLVLLNCAGAMNRKGLMQDDLLLQVLSPIFVAVEYLLQKPRIASALFNRFRSKGNIRKILEEQAYRNKEAVTDQLVDILYQPSTDQGALNVFVKVFTGDPGPRPEMLMPQINSPVLVLWGDNDPWTPINGPVGKYFTKLSRERGDVQIFGLPDVGHCPHDDRPELAAEYIFPFLANLDW</sequence>
<reference evidence="2" key="1">
    <citation type="journal article" date="2024" name="Proc. Natl. Acad. Sci. U.S.A.">
        <title>Extraordinary preservation of gene collinearity over three hundred million years revealed in homosporous lycophytes.</title>
        <authorList>
            <person name="Li C."/>
            <person name="Wickell D."/>
            <person name="Kuo L.Y."/>
            <person name="Chen X."/>
            <person name="Nie B."/>
            <person name="Liao X."/>
            <person name="Peng D."/>
            <person name="Ji J."/>
            <person name="Jenkins J."/>
            <person name="Williams M."/>
            <person name="Shu S."/>
            <person name="Plott C."/>
            <person name="Barry K."/>
            <person name="Rajasekar S."/>
            <person name="Grimwood J."/>
            <person name="Han X."/>
            <person name="Sun S."/>
            <person name="Hou Z."/>
            <person name="He W."/>
            <person name="Dai G."/>
            <person name="Sun C."/>
            <person name="Schmutz J."/>
            <person name="Leebens-Mack J.H."/>
            <person name="Li F.W."/>
            <person name="Wang L."/>
        </authorList>
    </citation>
    <scope>NUCLEOTIDE SEQUENCE [LARGE SCALE GENOMIC DNA]</scope>
    <source>
        <strain evidence="2">cv. PW_Plant_1</strain>
    </source>
</reference>
<name>A0ACC2BTB4_DIPCM</name>
<protein>
    <submittedName>
        <fullName evidence="1">Uncharacterized protein</fullName>
    </submittedName>
</protein>
<keyword evidence="2" id="KW-1185">Reference proteome</keyword>